<dbReference type="AlphaFoldDB" id="A0A078L0T7"/>
<reference evidence="3 4" key="1">
    <citation type="submission" date="2014-06" db="EMBL/GenBank/DDBJ databases">
        <authorList>
            <person name="Urmite Genomes Urmite Genomes"/>
        </authorList>
    </citation>
    <scope>NUCLEOTIDE SEQUENCE [LARGE SCALE GENOMIC DNA]</scope>
</reference>
<keyword evidence="4" id="KW-1185">Reference proteome</keyword>
<proteinExistence type="predicted"/>
<evidence type="ECO:0000256" key="2">
    <source>
        <dbReference type="SAM" id="MobiDB-lite"/>
    </source>
</evidence>
<keyword evidence="1" id="KW-0175">Coiled coil</keyword>
<dbReference type="EMBL" id="CCSB01000004">
    <property type="protein sequence ID" value="CDZ78781.1"/>
    <property type="molecule type" value="Genomic_DNA"/>
</dbReference>
<accession>A0A078L0T7</accession>
<feature type="coiled-coil region" evidence="1">
    <location>
        <begin position="141"/>
        <end position="172"/>
    </location>
</feature>
<dbReference type="STRING" id="1034943.BN59_03095"/>
<organism evidence="3 4">
    <name type="scientific">Legionella massiliensis</name>
    <dbReference type="NCBI Taxonomy" id="1034943"/>
    <lineage>
        <taxon>Bacteria</taxon>
        <taxon>Pseudomonadati</taxon>
        <taxon>Pseudomonadota</taxon>
        <taxon>Gammaproteobacteria</taxon>
        <taxon>Legionellales</taxon>
        <taxon>Legionellaceae</taxon>
        <taxon>Legionella</taxon>
    </lineage>
</organism>
<evidence type="ECO:0000256" key="1">
    <source>
        <dbReference type="SAM" id="Coils"/>
    </source>
</evidence>
<dbReference type="RefSeq" id="WP_044011972.1">
    <property type="nucleotide sequence ID" value="NZ_CCVW01000004.1"/>
</dbReference>
<dbReference type="OrthoDB" id="5636634at2"/>
<dbReference type="eggNOG" id="ENOG5030SWI">
    <property type="taxonomic scope" value="Bacteria"/>
</dbReference>
<evidence type="ECO:0000313" key="4">
    <source>
        <dbReference type="Proteomes" id="UP000044071"/>
    </source>
</evidence>
<protein>
    <submittedName>
        <fullName evidence="3">Uncharacterized protein</fullName>
    </submittedName>
</protein>
<feature type="region of interest" description="Disordered" evidence="2">
    <location>
        <begin position="681"/>
        <end position="717"/>
    </location>
</feature>
<feature type="compositionally biased region" description="Polar residues" evidence="2">
    <location>
        <begin position="681"/>
        <end position="712"/>
    </location>
</feature>
<sequence length="764" mass="86634">MSKKIIYNLIEFTKSMVDFISDGSEEGQKRLVGVFEQAQSKYQTAESMLRSVITYFTRYRGDAFTKTITDLKAFPDPIIRLQEFKKFVSLGGWESTSANTRLFTFLIRAIPGYENSEEKLSDQYIHEVLIPPLRTLIDKDIDSLIRQFALANEQAEQRKRELREMAAGQRKTAEGIVLFENDVEAAGFVQSHPDKQVFHLAAPSGSRSKWQLTWYDLTGKANLLVIKSELERTLESLKSAKLPQENSKLQFKIKMECARLVEEQLSRTQVLLNPASEQLRNLTSAYVLTKNPREYQLSWYDSLGDCKQLHLSNYPLLATWLAEKKQLTADDLPRLKTYLQHIWFRQEVDKVKHKNVGQVLQKNHGVTLISHNYLAKIPRFRLIVGTYFLTREPDPYTGRWVLYQKQKGEANLQVINTDSWESFHEVLANNNALSAEQLNSSVAEPYELCLKPKEFNAVTAEKNKLYMSITKVRSGEEEPKADVNEASAVPSVIITEELLQYIVIDPSGKPRVDTINKKELKHDFTEPLTSEQLAFLQADILAIVAKRGHILSIADRVRQEISRAIHISAKSQGCVAVKDFVPQPNQATSYRPDSFVVTKVETKWLVYYIDTLQKPVAVKAANVEGLTQLFVQWKEEPEELNQTKLAELAKLIGKYKPSERIDMNRFSELAACIGAKSSTSKSKVAETAESTKPNESVSPRPSSSATQPLQQQEPRKKLNVNNYGIATLFGHQGSAKAPKIESVIQEMAVDQKSDDGQQRSSIVI</sequence>
<dbReference type="Proteomes" id="UP000044071">
    <property type="component" value="Unassembled WGS sequence"/>
</dbReference>
<name>A0A078L0T7_9GAMM</name>
<gene>
    <name evidence="3" type="ORF">BN59_03095</name>
</gene>
<evidence type="ECO:0000313" key="3">
    <source>
        <dbReference type="EMBL" id="CDZ78781.1"/>
    </source>
</evidence>